<keyword evidence="7" id="KW-1185">Reference proteome</keyword>
<dbReference type="InterPro" id="IPR050863">
    <property type="entry name" value="CenT-Element_Derived"/>
</dbReference>
<evidence type="ECO:0000259" key="5">
    <source>
        <dbReference type="PROSITE" id="PS51253"/>
    </source>
</evidence>
<dbReference type="PANTHER" id="PTHR19303">
    <property type="entry name" value="TRANSPOSON"/>
    <property type="match status" value="1"/>
</dbReference>
<evidence type="ECO:0000256" key="4">
    <source>
        <dbReference type="SAM" id="MobiDB-lite"/>
    </source>
</evidence>
<feature type="coiled-coil region" evidence="3">
    <location>
        <begin position="203"/>
        <end position="261"/>
    </location>
</feature>
<dbReference type="InParanoid" id="A0A1V9X799"/>
<evidence type="ECO:0000256" key="3">
    <source>
        <dbReference type="SAM" id="Coils"/>
    </source>
</evidence>
<gene>
    <name evidence="6" type="ORF">BIW11_01845</name>
</gene>
<keyword evidence="3" id="KW-0175">Coiled coil</keyword>
<reference evidence="6 7" key="1">
    <citation type="journal article" date="2017" name="Gigascience">
        <title>Draft genome of the honey bee ectoparasitic mite, Tropilaelaps mercedesae, is shaped by the parasitic life history.</title>
        <authorList>
            <person name="Dong X."/>
            <person name="Armstrong S.D."/>
            <person name="Xia D."/>
            <person name="Makepeace B.L."/>
            <person name="Darby A.C."/>
            <person name="Kadowaki T."/>
        </authorList>
    </citation>
    <scope>NUCLEOTIDE SEQUENCE [LARGE SCALE GENOMIC DNA]</scope>
    <source>
        <strain evidence="6">Wuxi-XJTLU</strain>
    </source>
</reference>
<dbReference type="SMART" id="SM00674">
    <property type="entry name" value="CENPB"/>
    <property type="match status" value="1"/>
</dbReference>
<dbReference type="AlphaFoldDB" id="A0A1V9X799"/>
<organism evidence="6 7">
    <name type="scientific">Tropilaelaps mercedesae</name>
    <dbReference type="NCBI Taxonomy" id="418985"/>
    <lineage>
        <taxon>Eukaryota</taxon>
        <taxon>Metazoa</taxon>
        <taxon>Ecdysozoa</taxon>
        <taxon>Arthropoda</taxon>
        <taxon>Chelicerata</taxon>
        <taxon>Arachnida</taxon>
        <taxon>Acari</taxon>
        <taxon>Parasitiformes</taxon>
        <taxon>Mesostigmata</taxon>
        <taxon>Gamasina</taxon>
        <taxon>Dermanyssoidea</taxon>
        <taxon>Laelapidae</taxon>
        <taxon>Tropilaelaps</taxon>
    </lineage>
</organism>
<protein>
    <submittedName>
        <fullName evidence="6">Tigger transposable element-derived protein 6-like</fullName>
    </submittedName>
</protein>
<dbReference type="Pfam" id="PF03221">
    <property type="entry name" value="HTH_Tnp_Tc5"/>
    <property type="match status" value="1"/>
</dbReference>
<dbReference type="GO" id="GO:0005634">
    <property type="term" value="C:nucleus"/>
    <property type="evidence" value="ECO:0007669"/>
    <property type="project" value="UniProtKB-SubCell"/>
</dbReference>
<dbReference type="InterPro" id="IPR009057">
    <property type="entry name" value="Homeodomain-like_sf"/>
</dbReference>
<feature type="region of interest" description="Disordered" evidence="4">
    <location>
        <begin position="143"/>
        <end position="202"/>
    </location>
</feature>
<sequence>MDCQPGPSRGGRIVTITPENLHPLYSPPVGVQVQGVPSIHPPVASIHSTVSACGVNLPVHPGGHVNLPGHTGLMGAPGLAAGASSGTLTGLAHNPHAYHRPAVDHLPSLHHPGAQLQQQPLSTAGQLQSQQHMLADLAGIGQPTNSQAAEQPEEEEEDIREDDIVDDVDDGPADDSSPSDSLSRSGPSGGESSRKEQHRLLTLEQKRELIRMSEEERVKARDLMELFSIGKTQVYAILKQRNHIKEEFSQAKNEHEKQAKRKVRFTGNEEIDEIVHRWYVGARSKNMFVTGTQLKEHAKVVADALGRRSFKASNGWLECFRKRHNIVIPRSRNAKDNAQLSTPEHGDFGSLQTLWAQQLQMHICDYSEANIYCLDMTALHYQATPRCINSCLGDALYPPGPKLSILLCASATGEKEFPLVVGNAQLLPQFVNRMKIVFRRSQTPEGEISAECIEEFIRGLSERMRRENRSIVLFLLLPPRAHFVLGKHFANIKLVHWQQATASMQ</sequence>
<evidence type="ECO:0000256" key="1">
    <source>
        <dbReference type="ARBA" id="ARBA00004123"/>
    </source>
</evidence>
<accession>A0A1V9X799</accession>
<dbReference type="Gene3D" id="1.10.10.60">
    <property type="entry name" value="Homeodomain-like"/>
    <property type="match status" value="2"/>
</dbReference>
<feature type="compositionally biased region" description="Low complexity" evidence="4">
    <location>
        <begin position="174"/>
        <end position="186"/>
    </location>
</feature>
<dbReference type="STRING" id="418985.A0A1V9X799"/>
<comment type="caution">
    <text evidence="6">The sequence shown here is derived from an EMBL/GenBank/DDBJ whole genome shotgun (WGS) entry which is preliminary data.</text>
</comment>
<dbReference type="GO" id="GO:0003677">
    <property type="term" value="F:DNA binding"/>
    <property type="evidence" value="ECO:0007669"/>
    <property type="project" value="UniProtKB-KW"/>
</dbReference>
<feature type="region of interest" description="Disordered" evidence="4">
    <location>
        <begin position="94"/>
        <end position="130"/>
    </location>
</feature>
<keyword evidence="2" id="KW-0238">DNA-binding</keyword>
<dbReference type="OrthoDB" id="6511670at2759"/>
<evidence type="ECO:0000313" key="7">
    <source>
        <dbReference type="Proteomes" id="UP000192247"/>
    </source>
</evidence>
<feature type="compositionally biased region" description="Acidic residues" evidence="4">
    <location>
        <begin position="151"/>
        <end position="173"/>
    </location>
</feature>
<dbReference type="SUPFAM" id="SSF46689">
    <property type="entry name" value="Homeodomain-like"/>
    <property type="match status" value="2"/>
</dbReference>
<feature type="domain" description="HTH CENPB-type" evidence="5">
    <location>
        <begin position="259"/>
        <end position="330"/>
    </location>
</feature>
<name>A0A1V9X799_9ACAR</name>
<dbReference type="EMBL" id="MNPL01020967">
    <property type="protein sequence ID" value="OQR69460.1"/>
    <property type="molecule type" value="Genomic_DNA"/>
</dbReference>
<dbReference type="PANTHER" id="PTHR19303:SF73">
    <property type="entry name" value="PROTEIN PDC2"/>
    <property type="match status" value="1"/>
</dbReference>
<comment type="subcellular location">
    <subcellularLocation>
        <location evidence="1">Nucleus</location>
    </subcellularLocation>
</comment>
<proteinExistence type="predicted"/>
<feature type="non-terminal residue" evidence="6">
    <location>
        <position position="505"/>
    </location>
</feature>
<evidence type="ECO:0000256" key="2">
    <source>
        <dbReference type="ARBA" id="ARBA00023125"/>
    </source>
</evidence>
<feature type="compositionally biased region" description="Basic and acidic residues" evidence="4">
    <location>
        <begin position="192"/>
        <end position="202"/>
    </location>
</feature>
<dbReference type="Proteomes" id="UP000192247">
    <property type="component" value="Unassembled WGS sequence"/>
</dbReference>
<dbReference type="PROSITE" id="PS51253">
    <property type="entry name" value="HTH_CENPB"/>
    <property type="match status" value="1"/>
</dbReference>
<evidence type="ECO:0000313" key="6">
    <source>
        <dbReference type="EMBL" id="OQR69460.1"/>
    </source>
</evidence>
<feature type="compositionally biased region" description="Polar residues" evidence="4">
    <location>
        <begin position="115"/>
        <end position="130"/>
    </location>
</feature>
<dbReference type="InterPro" id="IPR006600">
    <property type="entry name" value="HTH_CenpB_DNA-bd_dom"/>
</dbReference>